<evidence type="ECO:0000256" key="2">
    <source>
        <dbReference type="ARBA" id="ARBA00022529"/>
    </source>
</evidence>
<evidence type="ECO:0000256" key="5">
    <source>
        <dbReference type="ARBA" id="ARBA00023200"/>
    </source>
</evidence>
<protein>
    <recommendedName>
        <fullName evidence="7">Lysozyme</fullName>
        <ecNumber evidence="7">3.2.1.17</ecNumber>
    </recommendedName>
</protein>
<dbReference type="Gene3D" id="1.10.530.40">
    <property type="match status" value="1"/>
</dbReference>
<reference evidence="9" key="1">
    <citation type="journal article" date="2019" name="Int. J. Syst. Evol. Microbiol.">
        <title>The Global Catalogue of Microorganisms (GCM) 10K type strain sequencing project: providing services to taxonomists for standard genome sequencing and annotation.</title>
        <authorList>
            <consortium name="The Broad Institute Genomics Platform"/>
            <consortium name="The Broad Institute Genome Sequencing Center for Infectious Disease"/>
            <person name="Wu L."/>
            <person name="Ma J."/>
        </authorList>
    </citation>
    <scope>NUCLEOTIDE SEQUENCE [LARGE SCALE GENOMIC DNA]</scope>
    <source>
        <strain evidence="9">KCTC 52232</strain>
    </source>
</reference>
<dbReference type="InterPro" id="IPR023347">
    <property type="entry name" value="Lysozyme_dom_sf"/>
</dbReference>
<organism evidence="8 9">
    <name type="scientific">Mucilaginibacter antarcticus</name>
    <dbReference type="NCBI Taxonomy" id="1855725"/>
    <lineage>
        <taxon>Bacteria</taxon>
        <taxon>Pseudomonadati</taxon>
        <taxon>Bacteroidota</taxon>
        <taxon>Sphingobacteriia</taxon>
        <taxon>Sphingobacteriales</taxon>
        <taxon>Sphingobacteriaceae</taxon>
        <taxon>Mucilaginibacter</taxon>
    </lineage>
</organism>
<accession>A0ABW5XTK7</accession>
<comment type="similarity">
    <text evidence="7">Belongs to the glycosyl hydrolase 24 family.</text>
</comment>
<comment type="caution">
    <text evidence="8">The sequence shown here is derived from an EMBL/GenBank/DDBJ whole genome shotgun (WGS) entry which is preliminary data.</text>
</comment>
<dbReference type="Pfam" id="PF00959">
    <property type="entry name" value="Phage_lysozyme"/>
    <property type="match status" value="1"/>
</dbReference>
<evidence type="ECO:0000256" key="6">
    <source>
        <dbReference type="ARBA" id="ARBA00023295"/>
    </source>
</evidence>
<gene>
    <name evidence="8" type="ORF">ACFSYC_15245</name>
</gene>
<keyword evidence="2 7" id="KW-0929">Antimicrobial</keyword>
<evidence type="ECO:0000256" key="1">
    <source>
        <dbReference type="ARBA" id="ARBA00000632"/>
    </source>
</evidence>
<evidence type="ECO:0000256" key="7">
    <source>
        <dbReference type="RuleBase" id="RU003788"/>
    </source>
</evidence>
<evidence type="ECO:0000256" key="3">
    <source>
        <dbReference type="ARBA" id="ARBA00022638"/>
    </source>
</evidence>
<dbReference type="Proteomes" id="UP001597601">
    <property type="component" value="Unassembled WGS sequence"/>
</dbReference>
<name>A0ABW5XTK7_9SPHI</name>
<dbReference type="PANTHER" id="PTHR38107:SF3">
    <property type="entry name" value="LYSOZYME RRRD-RELATED"/>
    <property type="match status" value="1"/>
</dbReference>
<proteinExistence type="inferred from homology"/>
<evidence type="ECO:0000256" key="4">
    <source>
        <dbReference type="ARBA" id="ARBA00022801"/>
    </source>
</evidence>
<dbReference type="PANTHER" id="PTHR38107">
    <property type="match status" value="1"/>
</dbReference>
<dbReference type="InterPro" id="IPR033907">
    <property type="entry name" value="Endolysin_autolysin"/>
</dbReference>
<keyword evidence="9" id="KW-1185">Reference proteome</keyword>
<dbReference type="EMBL" id="JBHUON010000020">
    <property type="protein sequence ID" value="MFD2866054.1"/>
    <property type="molecule type" value="Genomic_DNA"/>
</dbReference>
<evidence type="ECO:0000313" key="8">
    <source>
        <dbReference type="EMBL" id="MFD2866054.1"/>
    </source>
</evidence>
<keyword evidence="5" id="KW-1035">Host cytoplasm</keyword>
<keyword evidence="3 7" id="KW-0081">Bacteriolytic enzyme</keyword>
<dbReference type="CDD" id="cd00737">
    <property type="entry name" value="lyz_endolysin_autolysin"/>
    <property type="match status" value="1"/>
</dbReference>
<dbReference type="InterPro" id="IPR023346">
    <property type="entry name" value="Lysozyme-like_dom_sf"/>
</dbReference>
<keyword evidence="6 7" id="KW-0326">Glycosidase</keyword>
<dbReference type="RefSeq" id="WP_377129358.1">
    <property type="nucleotide sequence ID" value="NZ_JBHUON010000020.1"/>
</dbReference>
<comment type="catalytic activity">
    <reaction evidence="1 7">
        <text>Hydrolysis of (1-&gt;4)-beta-linkages between N-acetylmuramic acid and N-acetyl-D-glucosamine residues in a peptidoglycan and between N-acetyl-D-glucosamine residues in chitodextrins.</text>
        <dbReference type="EC" id="3.2.1.17"/>
    </reaction>
</comment>
<dbReference type="EC" id="3.2.1.17" evidence="7"/>
<evidence type="ECO:0000313" key="9">
    <source>
        <dbReference type="Proteomes" id="UP001597601"/>
    </source>
</evidence>
<dbReference type="InterPro" id="IPR002196">
    <property type="entry name" value="Glyco_hydro_24"/>
</dbReference>
<dbReference type="HAMAP" id="MF_04110">
    <property type="entry name" value="ENDOLYSIN_T4"/>
    <property type="match status" value="1"/>
</dbReference>
<dbReference type="SUPFAM" id="SSF53955">
    <property type="entry name" value="Lysozyme-like"/>
    <property type="match status" value="1"/>
</dbReference>
<dbReference type="InterPro" id="IPR034690">
    <property type="entry name" value="Endolysin_T4_type"/>
</dbReference>
<keyword evidence="4 7" id="KW-0378">Hydrolase</keyword>
<sequence>MMTLSNQGEGLIKCSEGLRLNAYRDSAGIWTIGYGSTRYHDGRAVKPGDKLVTQLQADALFNNTLGQYTQAVNDFVKVALTQTQFDALVSITYNIGIYGLQRSTLLKKLNTGDYQAAADQFLIWNKVTHSTTGQKVTLDALVKRRAKERRLFLSNTYKTQL</sequence>
<dbReference type="InterPro" id="IPR051018">
    <property type="entry name" value="Bacteriophage_GH24"/>
</dbReference>